<dbReference type="PANTHER" id="PTHR43968">
    <property type="match status" value="1"/>
</dbReference>
<evidence type="ECO:0000313" key="2">
    <source>
        <dbReference type="EMBL" id="TDQ49768.1"/>
    </source>
</evidence>
<sequence>MELFYSHASPYARTCRVMLREKGLLDRIEETEVNPLENPPHLFALNPLGKIPCLILDDKQNLFDSTVINDYLNTIGEGDDLYAAHQRDWQVKKWQALSHGMLDVAVQLRIEKTKPEAQQSALWMNRNRDALMRSVRQLETDMPKMPCEPCFLGLHIACALGYLDFRHAEIAWRSAAPKLSEWFAEVRHRPSLMATEPR</sequence>
<dbReference type="RefSeq" id="WP_133588368.1">
    <property type="nucleotide sequence ID" value="NZ_CP037953.1"/>
</dbReference>
<dbReference type="Gene3D" id="3.40.30.10">
    <property type="entry name" value="Glutaredoxin"/>
    <property type="match status" value="1"/>
</dbReference>
<gene>
    <name evidence="2" type="ORF">EV696_103137</name>
</gene>
<dbReference type="CDD" id="cd03205">
    <property type="entry name" value="GST_C_6"/>
    <property type="match status" value="1"/>
</dbReference>
<dbReference type="SUPFAM" id="SSF47616">
    <property type="entry name" value="GST C-terminal domain-like"/>
    <property type="match status" value="1"/>
</dbReference>
<comment type="caution">
    <text evidence="2">The sequence shown here is derived from an EMBL/GenBank/DDBJ whole genome shotgun (WGS) entry which is preliminary data.</text>
</comment>
<dbReference type="InterPro" id="IPR004045">
    <property type="entry name" value="Glutathione_S-Trfase_N"/>
</dbReference>
<keyword evidence="2" id="KW-0808">Transferase</keyword>
<dbReference type="SUPFAM" id="SSF52833">
    <property type="entry name" value="Thioredoxin-like"/>
    <property type="match status" value="1"/>
</dbReference>
<dbReference type="GO" id="GO:0016740">
    <property type="term" value="F:transferase activity"/>
    <property type="evidence" value="ECO:0007669"/>
    <property type="project" value="UniProtKB-KW"/>
</dbReference>
<dbReference type="InterPro" id="IPR036249">
    <property type="entry name" value="Thioredoxin-like_sf"/>
</dbReference>
<dbReference type="Proteomes" id="UP000295375">
    <property type="component" value="Unassembled WGS sequence"/>
</dbReference>
<keyword evidence="3" id="KW-1185">Reference proteome</keyword>
<dbReference type="Gene3D" id="1.20.1050.10">
    <property type="match status" value="1"/>
</dbReference>
<dbReference type="OrthoDB" id="8634103at2"/>
<organism evidence="2 3">
    <name type="scientific">Permianibacter aggregans</name>
    <dbReference type="NCBI Taxonomy" id="1510150"/>
    <lineage>
        <taxon>Bacteria</taxon>
        <taxon>Pseudomonadati</taxon>
        <taxon>Pseudomonadota</taxon>
        <taxon>Gammaproteobacteria</taxon>
        <taxon>Pseudomonadales</taxon>
        <taxon>Pseudomonadaceae</taxon>
        <taxon>Permianibacter</taxon>
    </lineage>
</organism>
<evidence type="ECO:0000259" key="1">
    <source>
        <dbReference type="PROSITE" id="PS50404"/>
    </source>
</evidence>
<dbReference type="EMBL" id="SNYM01000003">
    <property type="protein sequence ID" value="TDQ49768.1"/>
    <property type="molecule type" value="Genomic_DNA"/>
</dbReference>
<dbReference type="GO" id="GO:0005737">
    <property type="term" value="C:cytoplasm"/>
    <property type="evidence" value="ECO:0007669"/>
    <property type="project" value="TreeGrafter"/>
</dbReference>
<dbReference type="InterPro" id="IPR036282">
    <property type="entry name" value="Glutathione-S-Trfase_C_sf"/>
</dbReference>
<reference evidence="2 3" key="1">
    <citation type="submission" date="2019-03" db="EMBL/GenBank/DDBJ databases">
        <title>Genomic Encyclopedia of Type Strains, Phase IV (KMG-IV): sequencing the most valuable type-strain genomes for metagenomic binning, comparative biology and taxonomic classification.</title>
        <authorList>
            <person name="Goeker M."/>
        </authorList>
    </citation>
    <scope>NUCLEOTIDE SEQUENCE [LARGE SCALE GENOMIC DNA]</scope>
    <source>
        <strain evidence="2 3">DSM 103792</strain>
    </source>
</reference>
<accession>A0A4R6UR48</accession>
<feature type="domain" description="GST N-terminal" evidence="1">
    <location>
        <begin position="1"/>
        <end position="80"/>
    </location>
</feature>
<evidence type="ECO:0000313" key="3">
    <source>
        <dbReference type="Proteomes" id="UP000295375"/>
    </source>
</evidence>
<dbReference type="InterPro" id="IPR050983">
    <property type="entry name" value="GST_Omega/HSP26"/>
</dbReference>
<name>A0A4R6UR48_9GAMM</name>
<proteinExistence type="predicted"/>
<dbReference type="Pfam" id="PF13409">
    <property type="entry name" value="GST_N_2"/>
    <property type="match status" value="1"/>
</dbReference>
<dbReference type="AlphaFoldDB" id="A0A4R6UR48"/>
<dbReference type="CDD" id="cd03049">
    <property type="entry name" value="GST_N_3"/>
    <property type="match status" value="1"/>
</dbReference>
<dbReference type="PANTHER" id="PTHR43968:SF6">
    <property type="entry name" value="GLUTATHIONE S-TRANSFERASE OMEGA"/>
    <property type="match status" value="1"/>
</dbReference>
<dbReference type="PROSITE" id="PS50404">
    <property type="entry name" value="GST_NTER"/>
    <property type="match status" value="1"/>
</dbReference>
<protein>
    <submittedName>
        <fullName evidence="2">Glutathione S-transferase</fullName>
    </submittedName>
</protein>